<dbReference type="AlphaFoldDB" id="A0A9D1F2Y0"/>
<evidence type="ECO:0000256" key="2">
    <source>
        <dbReference type="ARBA" id="ARBA00003852"/>
    </source>
</evidence>
<evidence type="ECO:0000256" key="6">
    <source>
        <dbReference type="ARBA" id="ARBA00022691"/>
    </source>
</evidence>
<dbReference type="GO" id="GO:0051539">
    <property type="term" value="F:4 iron, 4 sulfur cluster binding"/>
    <property type="evidence" value="ECO:0007669"/>
    <property type="project" value="UniProtKB-KW"/>
</dbReference>
<keyword evidence="5" id="KW-0004">4Fe-4S</keyword>
<dbReference type="SFLD" id="SFLDG01063">
    <property type="entry name" value="activating_enzymes__group_1"/>
    <property type="match status" value="1"/>
</dbReference>
<reference evidence="13" key="2">
    <citation type="journal article" date="2021" name="PeerJ">
        <title>Extensive microbial diversity within the chicken gut microbiome revealed by metagenomics and culture.</title>
        <authorList>
            <person name="Gilroy R."/>
            <person name="Ravi A."/>
            <person name="Getino M."/>
            <person name="Pursley I."/>
            <person name="Horton D.L."/>
            <person name="Alikhan N.F."/>
            <person name="Baker D."/>
            <person name="Gharbi K."/>
            <person name="Hall N."/>
            <person name="Watson M."/>
            <person name="Adriaenssens E.M."/>
            <person name="Foster-Nyarko E."/>
            <person name="Jarju S."/>
            <person name="Secka A."/>
            <person name="Antonio M."/>
            <person name="Oren A."/>
            <person name="Chaudhuri R.R."/>
            <person name="La Ragione R."/>
            <person name="Hildebrand F."/>
            <person name="Pallen M.J."/>
        </authorList>
    </citation>
    <scope>NUCLEOTIDE SEQUENCE</scope>
    <source>
        <strain evidence="13">CHK178-757</strain>
    </source>
</reference>
<evidence type="ECO:0000256" key="12">
    <source>
        <dbReference type="PIRNR" id="PIRNR000368"/>
    </source>
</evidence>
<sequence length="171" mass="19066">MECKLRISGIIDESIVDGPGLRFTVFTQGCPHHCPGCHNPQTHDFNGGSWMTVDEIMDRFLEDPLLSGMTFSGGEPFCQPKPLCQLARRVKDAGKNIVIYSGYTYEQLCQMAQKDPYVDELLRLCDLLVDGPFIEAQKDLDLLFRGSANQRILDLSQYPLAADVSDGSFSL</sequence>
<keyword evidence="7" id="KW-0479">Metal-binding</keyword>
<dbReference type="Pfam" id="PF13353">
    <property type="entry name" value="Fer4_12"/>
    <property type="match status" value="1"/>
</dbReference>
<comment type="similarity">
    <text evidence="3 12">Belongs to the organic radical-activating enzymes family.</text>
</comment>
<comment type="catalytic activity">
    <reaction evidence="11">
        <text>glycyl-[protein] + reduced [flavodoxin] + S-adenosyl-L-methionine = glycin-2-yl radical-[protein] + semiquinone [flavodoxin] + 5'-deoxyadenosine + L-methionine + H(+)</text>
        <dbReference type="Rhea" id="RHEA:61976"/>
        <dbReference type="Rhea" id="RHEA-COMP:10622"/>
        <dbReference type="Rhea" id="RHEA-COMP:14480"/>
        <dbReference type="Rhea" id="RHEA-COMP:15993"/>
        <dbReference type="Rhea" id="RHEA-COMP:15994"/>
        <dbReference type="ChEBI" id="CHEBI:15378"/>
        <dbReference type="ChEBI" id="CHEBI:17319"/>
        <dbReference type="ChEBI" id="CHEBI:29947"/>
        <dbReference type="ChEBI" id="CHEBI:32722"/>
        <dbReference type="ChEBI" id="CHEBI:57618"/>
        <dbReference type="ChEBI" id="CHEBI:57844"/>
        <dbReference type="ChEBI" id="CHEBI:59789"/>
        <dbReference type="ChEBI" id="CHEBI:140311"/>
    </reaction>
</comment>
<evidence type="ECO:0000313" key="13">
    <source>
        <dbReference type="EMBL" id="HIS46533.1"/>
    </source>
</evidence>
<dbReference type="GO" id="GO:0004748">
    <property type="term" value="F:ribonucleoside-diphosphate reductase activity, thioredoxin disulfide as acceptor"/>
    <property type="evidence" value="ECO:0007669"/>
    <property type="project" value="TreeGrafter"/>
</dbReference>
<keyword evidence="6" id="KW-0949">S-adenosyl-L-methionine</keyword>
<dbReference type="EC" id="1.97.1.-" evidence="12"/>
<evidence type="ECO:0000256" key="4">
    <source>
        <dbReference type="ARBA" id="ARBA00014281"/>
    </source>
</evidence>
<protein>
    <recommendedName>
        <fullName evidence="4 12">Anaerobic ribonucleoside-triphosphate reductase-activating protein</fullName>
        <ecNumber evidence="12">1.97.1.-</ecNumber>
    </recommendedName>
</protein>
<evidence type="ECO:0000313" key="14">
    <source>
        <dbReference type="Proteomes" id="UP000823927"/>
    </source>
</evidence>
<name>A0A9D1F2Y0_9FIRM</name>
<dbReference type="SFLD" id="SFLDF00299">
    <property type="entry name" value="anaerobic_ribonucleoside-triph"/>
    <property type="match status" value="1"/>
</dbReference>
<evidence type="ECO:0000256" key="7">
    <source>
        <dbReference type="ARBA" id="ARBA00022723"/>
    </source>
</evidence>
<dbReference type="InterPro" id="IPR007197">
    <property type="entry name" value="rSAM"/>
</dbReference>
<accession>A0A9D1F2Y0</accession>
<dbReference type="PIRSF" id="PIRSF000368">
    <property type="entry name" value="NrdG"/>
    <property type="match status" value="1"/>
</dbReference>
<keyword evidence="9" id="KW-0408">Iron</keyword>
<reference evidence="13" key="1">
    <citation type="submission" date="2020-10" db="EMBL/GenBank/DDBJ databases">
        <authorList>
            <person name="Gilroy R."/>
        </authorList>
    </citation>
    <scope>NUCLEOTIDE SEQUENCE</scope>
    <source>
        <strain evidence="13">CHK178-757</strain>
    </source>
</reference>
<comment type="function">
    <text evidence="2 12">Activation of anaerobic ribonucleoside-triphosphate reductase under anaerobic conditions by generation of an organic free radical, using S-adenosylmethionine and reduced flavodoxin as cosubstrates to produce 5'-deoxy-adenosine.</text>
</comment>
<evidence type="ECO:0000256" key="10">
    <source>
        <dbReference type="ARBA" id="ARBA00023014"/>
    </source>
</evidence>
<keyword evidence="8 12" id="KW-0560">Oxidoreductase</keyword>
<proteinExistence type="inferred from homology"/>
<dbReference type="PROSITE" id="PS01087">
    <property type="entry name" value="RADICAL_ACTIVATING"/>
    <property type="match status" value="1"/>
</dbReference>
<dbReference type="PANTHER" id="PTHR30352">
    <property type="entry name" value="PYRUVATE FORMATE-LYASE-ACTIVATING ENZYME"/>
    <property type="match status" value="1"/>
</dbReference>
<comment type="cofactor">
    <cofactor evidence="1">
        <name>[4Fe-4S] cluster</name>
        <dbReference type="ChEBI" id="CHEBI:49883"/>
    </cofactor>
</comment>
<dbReference type="InterPro" id="IPR034457">
    <property type="entry name" value="Organic_radical-activating"/>
</dbReference>
<comment type="caution">
    <text evidence="13">The sequence shown here is derived from an EMBL/GenBank/DDBJ whole genome shotgun (WGS) entry which is preliminary data.</text>
</comment>
<dbReference type="InterPro" id="IPR058240">
    <property type="entry name" value="rSAM_sf"/>
</dbReference>
<organism evidence="13 14">
    <name type="scientific">Candidatus Scybalocola faecigallinarum</name>
    <dbReference type="NCBI Taxonomy" id="2840941"/>
    <lineage>
        <taxon>Bacteria</taxon>
        <taxon>Bacillati</taxon>
        <taxon>Bacillota</taxon>
        <taxon>Clostridia</taxon>
        <taxon>Lachnospirales</taxon>
        <taxon>Lachnospiraceae</taxon>
        <taxon>Lachnospiraceae incertae sedis</taxon>
        <taxon>Candidatus Scybalocola (ex Gilroy et al. 2021)</taxon>
    </lineage>
</organism>
<dbReference type="Proteomes" id="UP000823927">
    <property type="component" value="Unassembled WGS sequence"/>
</dbReference>
<dbReference type="GO" id="GO:0046872">
    <property type="term" value="F:metal ion binding"/>
    <property type="evidence" value="ECO:0007669"/>
    <property type="project" value="UniProtKB-KW"/>
</dbReference>
<dbReference type="Gene3D" id="3.20.20.70">
    <property type="entry name" value="Aldolase class I"/>
    <property type="match status" value="1"/>
</dbReference>
<dbReference type="SFLD" id="SFLDS00029">
    <property type="entry name" value="Radical_SAM"/>
    <property type="match status" value="1"/>
</dbReference>
<dbReference type="EMBL" id="DVIT01000013">
    <property type="protein sequence ID" value="HIS46533.1"/>
    <property type="molecule type" value="Genomic_DNA"/>
</dbReference>
<dbReference type="InterPro" id="IPR012837">
    <property type="entry name" value="NrdG"/>
</dbReference>
<evidence type="ECO:0000256" key="1">
    <source>
        <dbReference type="ARBA" id="ARBA00001966"/>
    </source>
</evidence>
<dbReference type="InterPro" id="IPR013785">
    <property type="entry name" value="Aldolase_TIM"/>
</dbReference>
<evidence type="ECO:0000256" key="9">
    <source>
        <dbReference type="ARBA" id="ARBA00023004"/>
    </source>
</evidence>
<evidence type="ECO:0000256" key="11">
    <source>
        <dbReference type="ARBA" id="ARBA00047365"/>
    </source>
</evidence>
<dbReference type="NCBIfam" id="TIGR02491">
    <property type="entry name" value="NrdG"/>
    <property type="match status" value="1"/>
</dbReference>
<evidence type="ECO:0000256" key="3">
    <source>
        <dbReference type="ARBA" id="ARBA00009777"/>
    </source>
</evidence>
<gene>
    <name evidence="13" type="primary">nrdG</name>
    <name evidence="13" type="ORF">IAB46_03060</name>
</gene>
<evidence type="ECO:0000256" key="5">
    <source>
        <dbReference type="ARBA" id="ARBA00022485"/>
    </source>
</evidence>
<dbReference type="PANTHER" id="PTHR30352:SF2">
    <property type="entry name" value="ANAEROBIC RIBONUCLEOSIDE-TRIPHOSPHATE REDUCTASE-ACTIVATING PROTEIN"/>
    <property type="match status" value="1"/>
</dbReference>
<dbReference type="CDD" id="cd01335">
    <property type="entry name" value="Radical_SAM"/>
    <property type="match status" value="1"/>
</dbReference>
<dbReference type="GO" id="GO:0043365">
    <property type="term" value="F:[formate-C-acetyltransferase]-activating enzyme activity"/>
    <property type="evidence" value="ECO:0007669"/>
    <property type="project" value="InterPro"/>
</dbReference>
<evidence type="ECO:0000256" key="8">
    <source>
        <dbReference type="ARBA" id="ARBA00023002"/>
    </source>
</evidence>
<dbReference type="SFLD" id="SFLDG01066">
    <property type="entry name" value="organic_radical-activating_enz"/>
    <property type="match status" value="1"/>
</dbReference>
<keyword evidence="10" id="KW-0411">Iron-sulfur</keyword>
<dbReference type="InterPro" id="IPR001989">
    <property type="entry name" value="Radical_activat_CS"/>
</dbReference>
<dbReference type="SUPFAM" id="SSF102114">
    <property type="entry name" value="Radical SAM enzymes"/>
    <property type="match status" value="1"/>
</dbReference>